<protein>
    <submittedName>
        <fullName evidence="1">Uncharacterized protein</fullName>
    </submittedName>
</protein>
<reference evidence="1" key="1">
    <citation type="journal article" date="2013" name="BMC Genomics">
        <title>Unscrambling butterfly oogenesis.</title>
        <authorList>
            <person name="Carter J.M."/>
            <person name="Baker S.C."/>
            <person name="Pink R."/>
            <person name="Carter D.R."/>
            <person name="Collins A."/>
            <person name="Tomlin J."/>
            <person name="Gibbs M."/>
            <person name="Breuker C.J."/>
        </authorList>
    </citation>
    <scope>NUCLEOTIDE SEQUENCE</scope>
    <source>
        <tissue evidence="1">Ovary</tissue>
    </source>
</reference>
<dbReference type="EMBL" id="GAIX01010510">
    <property type="protein sequence ID" value="JAA82050.1"/>
    <property type="molecule type" value="Transcribed_RNA"/>
</dbReference>
<proteinExistence type="predicted"/>
<accession>S4P651</accession>
<dbReference type="AlphaFoldDB" id="S4P651"/>
<sequence length="70" mass="8419">INCTYYRDLFEESINYREHTRIFFPTHWKSEFTVCGHFIVVCHAVQCTRRVAEKELSTKRNNTENYSADI</sequence>
<evidence type="ECO:0000313" key="1">
    <source>
        <dbReference type="EMBL" id="JAA82050.1"/>
    </source>
</evidence>
<name>S4P651_9NEOP</name>
<reference evidence="1" key="2">
    <citation type="submission" date="2013-05" db="EMBL/GenBank/DDBJ databases">
        <authorList>
            <person name="Carter J.-M."/>
            <person name="Baker S.C."/>
            <person name="Pink R."/>
            <person name="Carter D.R.F."/>
            <person name="Collins A."/>
            <person name="Tomlin J."/>
            <person name="Gibbs M."/>
            <person name="Breuker C.J."/>
        </authorList>
    </citation>
    <scope>NUCLEOTIDE SEQUENCE</scope>
    <source>
        <tissue evidence="1">Ovary</tissue>
    </source>
</reference>
<organism evidence="1">
    <name type="scientific">Pararge aegeria</name>
    <name type="common">speckled wood butterfly</name>
    <dbReference type="NCBI Taxonomy" id="116150"/>
    <lineage>
        <taxon>Eukaryota</taxon>
        <taxon>Metazoa</taxon>
        <taxon>Ecdysozoa</taxon>
        <taxon>Arthropoda</taxon>
        <taxon>Hexapoda</taxon>
        <taxon>Insecta</taxon>
        <taxon>Pterygota</taxon>
        <taxon>Neoptera</taxon>
        <taxon>Endopterygota</taxon>
        <taxon>Lepidoptera</taxon>
        <taxon>Glossata</taxon>
        <taxon>Ditrysia</taxon>
        <taxon>Papilionoidea</taxon>
        <taxon>Nymphalidae</taxon>
        <taxon>Satyrinae</taxon>
        <taxon>Satyrini</taxon>
        <taxon>Parargina</taxon>
        <taxon>Pararge</taxon>
    </lineage>
</organism>
<feature type="non-terminal residue" evidence="1">
    <location>
        <position position="1"/>
    </location>
</feature>